<protein>
    <recommendedName>
        <fullName evidence="4">FAD-binding domain-containing protein</fullName>
    </recommendedName>
</protein>
<proteinExistence type="inferred from homology"/>
<evidence type="ECO:0000256" key="2">
    <source>
        <dbReference type="ARBA" id="ARBA00023033"/>
    </source>
</evidence>
<dbReference type="InterPro" id="IPR036188">
    <property type="entry name" value="FAD/NAD-bd_sf"/>
</dbReference>
<dbReference type="Pfam" id="PF01494">
    <property type="entry name" value="FAD_binding_3"/>
    <property type="match status" value="1"/>
</dbReference>
<sequence>MEGVEEVVIVGGGICGMATTVALMRYGIKALVLEKAESLRATGAALTLDALGVSHKLHPLYSPLTGILPKIASYVINFDCGSLTRSSFSDESDPKQD</sequence>
<evidence type="ECO:0000313" key="5">
    <source>
        <dbReference type="EMBL" id="WOG82187.1"/>
    </source>
</evidence>
<dbReference type="AlphaFoldDB" id="A0AAF1AIZ7"/>
<accession>A0AAF1AIZ7</accession>
<dbReference type="EMBL" id="CP093343">
    <property type="protein sequence ID" value="WOG82187.1"/>
    <property type="molecule type" value="Genomic_DNA"/>
</dbReference>
<feature type="domain" description="FAD-binding" evidence="4">
    <location>
        <begin position="6"/>
        <end position="49"/>
    </location>
</feature>
<evidence type="ECO:0000259" key="4">
    <source>
        <dbReference type="Pfam" id="PF01494"/>
    </source>
</evidence>
<dbReference type="PANTHER" id="PTHR45934">
    <property type="entry name" value="FAD/NAD(P)-BINDING OXIDOREDUCTASE FAMILY PROTEIN"/>
    <property type="match status" value="1"/>
</dbReference>
<reference evidence="5" key="2">
    <citation type="submission" date="2022-03" db="EMBL/GenBank/DDBJ databases">
        <title>Draft title - Genomic analysis of global carrot germplasm unveils the trajectory of domestication and the origin of high carotenoid orange carrot.</title>
        <authorList>
            <person name="Iorizzo M."/>
            <person name="Ellison S."/>
            <person name="Senalik D."/>
            <person name="Macko-Podgorni A."/>
            <person name="Grzebelus D."/>
            <person name="Bostan H."/>
            <person name="Rolling W."/>
            <person name="Curaba J."/>
            <person name="Simon P."/>
        </authorList>
    </citation>
    <scope>NUCLEOTIDE SEQUENCE</scope>
    <source>
        <tissue evidence="5">Leaf</tissue>
    </source>
</reference>
<dbReference type="Gene3D" id="3.50.50.60">
    <property type="entry name" value="FAD/NAD(P)-binding domain"/>
    <property type="match status" value="1"/>
</dbReference>
<evidence type="ECO:0000256" key="3">
    <source>
        <dbReference type="ARBA" id="ARBA00024018"/>
    </source>
</evidence>
<dbReference type="GO" id="GO:0004497">
    <property type="term" value="F:monooxygenase activity"/>
    <property type="evidence" value="ECO:0007669"/>
    <property type="project" value="UniProtKB-KW"/>
</dbReference>
<dbReference type="GO" id="GO:0071949">
    <property type="term" value="F:FAD binding"/>
    <property type="evidence" value="ECO:0007669"/>
    <property type="project" value="InterPro"/>
</dbReference>
<dbReference type="SUPFAM" id="SSF51905">
    <property type="entry name" value="FAD/NAD(P)-binding domain"/>
    <property type="match status" value="1"/>
</dbReference>
<evidence type="ECO:0000313" key="6">
    <source>
        <dbReference type="Proteomes" id="UP000077755"/>
    </source>
</evidence>
<keyword evidence="6" id="KW-1185">Reference proteome</keyword>
<keyword evidence="1" id="KW-0560">Oxidoreductase</keyword>
<name>A0AAF1AIZ7_DAUCS</name>
<reference evidence="5" key="1">
    <citation type="journal article" date="2016" name="Nat. Genet.">
        <title>A high-quality carrot genome assembly provides new insights into carotenoid accumulation and asterid genome evolution.</title>
        <authorList>
            <person name="Iorizzo M."/>
            <person name="Ellison S."/>
            <person name="Senalik D."/>
            <person name="Zeng P."/>
            <person name="Satapoomin P."/>
            <person name="Huang J."/>
            <person name="Bowman M."/>
            <person name="Iovene M."/>
            <person name="Sanseverino W."/>
            <person name="Cavagnaro P."/>
            <person name="Yildiz M."/>
            <person name="Macko-Podgorni A."/>
            <person name="Moranska E."/>
            <person name="Grzebelus E."/>
            <person name="Grzebelus D."/>
            <person name="Ashrafi H."/>
            <person name="Zheng Z."/>
            <person name="Cheng S."/>
            <person name="Spooner D."/>
            <person name="Van Deynze A."/>
            <person name="Simon P."/>
        </authorList>
    </citation>
    <scope>NUCLEOTIDE SEQUENCE</scope>
    <source>
        <tissue evidence="5">Leaf</tissue>
    </source>
</reference>
<dbReference type="PANTHER" id="PTHR45934:SF1">
    <property type="entry name" value="OS04G0423100 PROTEIN"/>
    <property type="match status" value="1"/>
</dbReference>
<dbReference type="InterPro" id="IPR002938">
    <property type="entry name" value="FAD-bd"/>
</dbReference>
<gene>
    <name evidence="5" type="ORF">DCAR_0101349</name>
</gene>
<dbReference type="InterPro" id="IPR044560">
    <property type="entry name" value="MOase"/>
</dbReference>
<evidence type="ECO:0000256" key="1">
    <source>
        <dbReference type="ARBA" id="ARBA00023002"/>
    </source>
</evidence>
<keyword evidence="2" id="KW-0503">Monooxygenase</keyword>
<comment type="similarity">
    <text evidence="3">Belongs to the 3-hydroxybenzoate 6-hydroxylase family.</text>
</comment>
<organism evidence="5 6">
    <name type="scientific">Daucus carota subsp. sativus</name>
    <name type="common">Carrot</name>
    <dbReference type="NCBI Taxonomy" id="79200"/>
    <lineage>
        <taxon>Eukaryota</taxon>
        <taxon>Viridiplantae</taxon>
        <taxon>Streptophyta</taxon>
        <taxon>Embryophyta</taxon>
        <taxon>Tracheophyta</taxon>
        <taxon>Spermatophyta</taxon>
        <taxon>Magnoliopsida</taxon>
        <taxon>eudicotyledons</taxon>
        <taxon>Gunneridae</taxon>
        <taxon>Pentapetalae</taxon>
        <taxon>asterids</taxon>
        <taxon>campanulids</taxon>
        <taxon>Apiales</taxon>
        <taxon>Apiaceae</taxon>
        <taxon>Apioideae</taxon>
        <taxon>Scandiceae</taxon>
        <taxon>Daucinae</taxon>
        <taxon>Daucus</taxon>
        <taxon>Daucus sect. Daucus</taxon>
    </lineage>
</organism>
<dbReference type="Proteomes" id="UP000077755">
    <property type="component" value="Chromosome 1"/>
</dbReference>